<reference evidence="1" key="1">
    <citation type="submission" date="2021-02" db="EMBL/GenBank/DDBJ databases">
        <authorList>
            <person name="Nowell W R."/>
        </authorList>
    </citation>
    <scope>NUCLEOTIDE SEQUENCE</scope>
    <source>
        <strain evidence="1">Ploen Becks lab</strain>
    </source>
</reference>
<sequence>MKKNFNLEFLKNRLVLRCKQKGCRQYYTARSPIFSLENTSNLSIEKFIEIYWYWFFNQSVDYPAKQSHLDPDTIVRWLKKIRTILYDSMCNAHKMGGHGYRIQIDESLFQGKRKYNRGRLLSSTRGQSCLLERKTMETEYKGPGFLVLFVKKSQT</sequence>
<name>A0A814I494_9BILA</name>
<organism evidence="1 2">
    <name type="scientific">Brachionus calyciflorus</name>
    <dbReference type="NCBI Taxonomy" id="104777"/>
    <lineage>
        <taxon>Eukaryota</taxon>
        <taxon>Metazoa</taxon>
        <taxon>Spiralia</taxon>
        <taxon>Gnathifera</taxon>
        <taxon>Rotifera</taxon>
        <taxon>Eurotatoria</taxon>
        <taxon>Monogononta</taxon>
        <taxon>Pseudotrocha</taxon>
        <taxon>Ploima</taxon>
        <taxon>Brachionidae</taxon>
        <taxon>Brachionus</taxon>
    </lineage>
</organism>
<evidence type="ECO:0000313" key="2">
    <source>
        <dbReference type="Proteomes" id="UP000663879"/>
    </source>
</evidence>
<comment type="caution">
    <text evidence="1">The sequence shown here is derived from an EMBL/GenBank/DDBJ whole genome shotgun (WGS) entry which is preliminary data.</text>
</comment>
<evidence type="ECO:0000313" key="1">
    <source>
        <dbReference type="EMBL" id="CAF1018061.1"/>
    </source>
</evidence>
<accession>A0A814I494</accession>
<gene>
    <name evidence="1" type="ORF">OXX778_LOCUS17234</name>
</gene>
<dbReference type="EMBL" id="CAJNOC010004336">
    <property type="protein sequence ID" value="CAF1018061.1"/>
    <property type="molecule type" value="Genomic_DNA"/>
</dbReference>
<dbReference type="AlphaFoldDB" id="A0A814I494"/>
<dbReference type="Proteomes" id="UP000663879">
    <property type="component" value="Unassembled WGS sequence"/>
</dbReference>
<keyword evidence="2" id="KW-1185">Reference proteome</keyword>
<dbReference type="OrthoDB" id="6627846at2759"/>
<proteinExistence type="predicted"/>
<protein>
    <submittedName>
        <fullName evidence="1">Uncharacterized protein</fullName>
    </submittedName>
</protein>